<gene>
    <name evidence="2" type="ORF">AArcSt2_06260</name>
</gene>
<feature type="transmembrane region" description="Helical" evidence="1">
    <location>
        <begin position="45"/>
        <end position="69"/>
    </location>
</feature>
<organism evidence="2 3">
    <name type="scientific">Natronocalculus amylovorans</name>
    <dbReference type="NCBI Taxonomy" id="2917812"/>
    <lineage>
        <taxon>Archaea</taxon>
        <taxon>Methanobacteriati</taxon>
        <taxon>Methanobacteriota</taxon>
        <taxon>Stenosarchaea group</taxon>
        <taxon>Halobacteria</taxon>
        <taxon>Halobacteriales</taxon>
        <taxon>Haloferacaceae</taxon>
        <taxon>Natronocalculus</taxon>
    </lineage>
</organism>
<keyword evidence="1" id="KW-0472">Membrane</keyword>
<dbReference type="Pfam" id="PF26047">
    <property type="entry name" value="DUF8015"/>
    <property type="match status" value="1"/>
</dbReference>
<name>A0AAE3FWN2_9EURY</name>
<reference evidence="2" key="2">
    <citation type="submission" date="2022-02" db="EMBL/GenBank/DDBJ databases">
        <authorList>
            <person name="Elcheninov A.G."/>
            <person name="Sorokin D.Y."/>
            <person name="Kublanov I.V."/>
        </authorList>
    </citation>
    <scope>NUCLEOTIDE SEQUENCE</scope>
    <source>
        <strain evidence="2">AArc-St2</strain>
    </source>
</reference>
<reference evidence="2" key="1">
    <citation type="journal article" date="2022" name="Syst. Appl. Microbiol.">
        <title>Natronocalculus amylovorans gen. nov., sp. nov., and Natranaeroarchaeum aerophilus sp. nov., dominant culturable amylolytic natronoarchaea from hypersaline soda lakes in southwestern Siberia.</title>
        <authorList>
            <person name="Sorokin D.Y."/>
            <person name="Elcheninov A.G."/>
            <person name="Khizhniak T.V."/>
            <person name="Koenen M."/>
            <person name="Bale N.J."/>
            <person name="Damste J.S.S."/>
            <person name="Kublanov I.V."/>
        </authorList>
    </citation>
    <scope>NUCLEOTIDE SEQUENCE</scope>
    <source>
        <strain evidence="2">AArc-St2</strain>
    </source>
</reference>
<dbReference type="InterPro" id="IPR058328">
    <property type="entry name" value="DUF8015"/>
</dbReference>
<feature type="transmembrane region" description="Helical" evidence="1">
    <location>
        <begin position="19"/>
        <end position="39"/>
    </location>
</feature>
<dbReference type="AlphaFoldDB" id="A0AAE3FWN2"/>
<dbReference type="Proteomes" id="UP001203207">
    <property type="component" value="Unassembled WGS sequence"/>
</dbReference>
<keyword evidence="3" id="KW-1185">Reference proteome</keyword>
<dbReference type="RefSeq" id="WP_250583464.1">
    <property type="nucleotide sequence ID" value="NZ_JAKRVX010000002.1"/>
</dbReference>
<protein>
    <submittedName>
        <fullName evidence="2">Uncharacterized protein</fullName>
    </submittedName>
</protein>
<dbReference type="EMBL" id="JAKRVX010000002">
    <property type="protein sequence ID" value="MCL9816546.1"/>
    <property type="molecule type" value="Genomic_DNA"/>
</dbReference>
<proteinExistence type="predicted"/>
<accession>A0AAE3FWN2</accession>
<comment type="caution">
    <text evidence="2">The sequence shown here is derived from an EMBL/GenBank/DDBJ whole genome shotgun (WGS) entry which is preliminary data.</text>
</comment>
<keyword evidence="1" id="KW-0812">Transmembrane</keyword>
<evidence type="ECO:0000256" key="1">
    <source>
        <dbReference type="SAM" id="Phobius"/>
    </source>
</evidence>
<sequence>MVNSTAQYISQISIETQQLYDLIIVLIPTVLAISLGVGWLSQLSLLLAVAVGSLCSLGIICGAIGVAAINQRRQSR</sequence>
<keyword evidence="1" id="KW-1133">Transmembrane helix</keyword>
<evidence type="ECO:0000313" key="2">
    <source>
        <dbReference type="EMBL" id="MCL9816546.1"/>
    </source>
</evidence>
<evidence type="ECO:0000313" key="3">
    <source>
        <dbReference type="Proteomes" id="UP001203207"/>
    </source>
</evidence>